<name>A0A7R9KVJ3_9ACAR</name>
<proteinExistence type="predicted"/>
<evidence type="ECO:0000313" key="1">
    <source>
        <dbReference type="EMBL" id="CAD7628854.1"/>
    </source>
</evidence>
<dbReference type="EMBL" id="CAJPIZ010006169">
    <property type="protein sequence ID" value="CAG2109284.1"/>
    <property type="molecule type" value="Genomic_DNA"/>
</dbReference>
<accession>A0A7R9KVJ3</accession>
<reference evidence="1" key="1">
    <citation type="submission" date="2020-11" db="EMBL/GenBank/DDBJ databases">
        <authorList>
            <person name="Tran Van P."/>
        </authorList>
    </citation>
    <scope>NUCLEOTIDE SEQUENCE</scope>
</reference>
<organism evidence="1">
    <name type="scientific">Medioppia subpectinata</name>
    <dbReference type="NCBI Taxonomy" id="1979941"/>
    <lineage>
        <taxon>Eukaryota</taxon>
        <taxon>Metazoa</taxon>
        <taxon>Ecdysozoa</taxon>
        <taxon>Arthropoda</taxon>
        <taxon>Chelicerata</taxon>
        <taxon>Arachnida</taxon>
        <taxon>Acari</taxon>
        <taxon>Acariformes</taxon>
        <taxon>Sarcoptiformes</taxon>
        <taxon>Oribatida</taxon>
        <taxon>Brachypylina</taxon>
        <taxon>Oppioidea</taxon>
        <taxon>Oppiidae</taxon>
        <taxon>Medioppia</taxon>
    </lineage>
</organism>
<protein>
    <submittedName>
        <fullName evidence="1">Uncharacterized protein</fullName>
    </submittedName>
</protein>
<dbReference type="Proteomes" id="UP000759131">
    <property type="component" value="Unassembled WGS sequence"/>
</dbReference>
<evidence type="ECO:0000313" key="2">
    <source>
        <dbReference type="Proteomes" id="UP000759131"/>
    </source>
</evidence>
<keyword evidence="2" id="KW-1185">Reference proteome</keyword>
<gene>
    <name evidence="1" type="ORF">OSB1V03_LOCUS9273</name>
</gene>
<dbReference type="AlphaFoldDB" id="A0A7R9KVJ3"/>
<sequence length="68" mass="7266">MSSDCKDSKGSAAITAFKQCVSGVPLGPAITKKAGELKAKGMDSCSLELNKFMKSNEHDKKDDKAQFI</sequence>
<dbReference type="EMBL" id="OC860744">
    <property type="protein sequence ID" value="CAD7628854.1"/>
    <property type="molecule type" value="Genomic_DNA"/>
</dbReference>